<dbReference type="EMBL" id="SLWB01000015">
    <property type="protein sequence ID" value="TCN63733.1"/>
    <property type="molecule type" value="Genomic_DNA"/>
</dbReference>
<dbReference type="RefSeq" id="WP_165877084.1">
    <property type="nucleotide sequence ID" value="NZ_SLWB01000015.1"/>
</dbReference>
<name>A0A4R2E6P7_9BACT</name>
<organism evidence="5 6">
    <name type="scientific">Acetobacteroides hydrogenigenes</name>
    <dbReference type="NCBI Taxonomy" id="979970"/>
    <lineage>
        <taxon>Bacteria</taxon>
        <taxon>Pseudomonadati</taxon>
        <taxon>Bacteroidota</taxon>
        <taxon>Bacteroidia</taxon>
        <taxon>Bacteroidales</taxon>
        <taxon>Rikenellaceae</taxon>
        <taxon>Acetobacteroides</taxon>
    </lineage>
</organism>
<evidence type="ECO:0000256" key="3">
    <source>
        <dbReference type="SAM" id="SignalP"/>
    </source>
</evidence>
<dbReference type="Pfam" id="PF01103">
    <property type="entry name" value="Omp85"/>
    <property type="match status" value="1"/>
</dbReference>
<evidence type="ECO:0000313" key="5">
    <source>
        <dbReference type="EMBL" id="TCN63733.1"/>
    </source>
</evidence>
<dbReference type="Proteomes" id="UP000294830">
    <property type="component" value="Unassembled WGS sequence"/>
</dbReference>
<dbReference type="Gene3D" id="2.40.160.50">
    <property type="entry name" value="membrane protein fhac: a member of the omp85/tpsb transporter family"/>
    <property type="match status" value="1"/>
</dbReference>
<evidence type="ECO:0000259" key="4">
    <source>
        <dbReference type="Pfam" id="PF01103"/>
    </source>
</evidence>
<evidence type="ECO:0000256" key="2">
    <source>
        <dbReference type="ARBA" id="ARBA00023136"/>
    </source>
</evidence>
<feature type="signal peptide" evidence="3">
    <location>
        <begin position="1"/>
        <end position="18"/>
    </location>
</feature>
<keyword evidence="3" id="KW-0732">Signal</keyword>
<dbReference type="InterPro" id="IPR000184">
    <property type="entry name" value="Bac_surfAg_D15"/>
</dbReference>
<sequence length="442" mass="49380">MKKTLLGILLVLPVLALAGADTTANRKDEIVKKGWNLGPIPVIAFDSDLGFEYGAVLNFFNFGDGSSYPEYRHSIYTEASRYTKGSGQYRIIYDSKYVLPGIRLMADLQYLPTLAAEFYGFNGAESRFHKSWIDPDNADYRSELFYKMNKDIVRMGVDLQGKLSNPKWGWLVGTSYQRYTVGPLRRSKLSPEPSSYGEWDVLYNKYVDWGIVGSGERRGGDHLTLKGALIYDTRDNEPNPMRGIWADALIYYVSPSLAGGTSGHAKLAITLRKYVTLIPNDLSFAVRAMAQNVVAGKCPFYLLPQIVTVSPRRSFFEGLGGAYSLRGILRNRVMADGFALANAELRYKFWRMHLLRQNLYWAITAFADAGMVTQNASLDLSGVPQSEYGSYFRSTAQRPHYSFGMGGKLVMNQNFVISGDLGKAASSDNGSWGMYIGVNFLF</sequence>
<dbReference type="NCBIfam" id="NF047779">
    <property type="entry name" value="Omp85_fam"/>
    <property type="match status" value="1"/>
</dbReference>
<reference evidence="5 6" key="1">
    <citation type="submission" date="2019-03" db="EMBL/GenBank/DDBJ databases">
        <title>Genomic Encyclopedia of Archaeal and Bacterial Type Strains, Phase II (KMG-II): from individual species to whole genera.</title>
        <authorList>
            <person name="Goeker M."/>
        </authorList>
    </citation>
    <scope>NUCLEOTIDE SEQUENCE [LARGE SCALE GENOMIC DNA]</scope>
    <source>
        <strain evidence="5 6">RL-C</strain>
    </source>
</reference>
<proteinExistence type="predicted"/>
<dbReference type="GO" id="GO:0019867">
    <property type="term" value="C:outer membrane"/>
    <property type="evidence" value="ECO:0007669"/>
    <property type="project" value="InterPro"/>
</dbReference>
<accession>A0A4R2E6P7</accession>
<keyword evidence="6" id="KW-1185">Reference proteome</keyword>
<gene>
    <name evidence="5" type="ORF">CLV25_11583</name>
</gene>
<feature type="domain" description="Bacterial surface antigen (D15)" evidence="4">
    <location>
        <begin position="188"/>
        <end position="412"/>
    </location>
</feature>
<comment type="subcellular location">
    <subcellularLocation>
        <location evidence="1">Membrane</location>
    </subcellularLocation>
</comment>
<protein>
    <submittedName>
        <fullName evidence="5">Surface antigen-like protein</fullName>
    </submittedName>
</protein>
<evidence type="ECO:0000313" key="6">
    <source>
        <dbReference type="Proteomes" id="UP000294830"/>
    </source>
</evidence>
<keyword evidence="2" id="KW-0472">Membrane</keyword>
<feature type="chain" id="PRO_5020579973" evidence="3">
    <location>
        <begin position="19"/>
        <end position="442"/>
    </location>
</feature>
<evidence type="ECO:0000256" key="1">
    <source>
        <dbReference type="ARBA" id="ARBA00004370"/>
    </source>
</evidence>
<comment type="caution">
    <text evidence="5">The sequence shown here is derived from an EMBL/GenBank/DDBJ whole genome shotgun (WGS) entry which is preliminary data.</text>
</comment>
<dbReference type="AlphaFoldDB" id="A0A4R2E6P7"/>